<protein>
    <submittedName>
        <fullName evidence="2">Uncharacterized protein</fullName>
    </submittedName>
</protein>
<dbReference type="InterPro" id="IPR001005">
    <property type="entry name" value="SANT/Myb"/>
</dbReference>
<dbReference type="Proteomes" id="UP000834106">
    <property type="component" value="Chromosome 9"/>
</dbReference>
<dbReference type="PANTHER" id="PTHR46872:SF5">
    <property type="entry name" value="MYB-LIKE DOMAIN-CONTAINING PROTEIN"/>
    <property type="match status" value="1"/>
</dbReference>
<evidence type="ECO:0000313" key="3">
    <source>
        <dbReference type="Proteomes" id="UP000834106"/>
    </source>
</evidence>
<evidence type="ECO:0000313" key="2">
    <source>
        <dbReference type="EMBL" id="CAI9767971.1"/>
    </source>
</evidence>
<feature type="compositionally biased region" description="Acidic residues" evidence="1">
    <location>
        <begin position="379"/>
        <end position="406"/>
    </location>
</feature>
<organism evidence="2 3">
    <name type="scientific">Fraxinus pennsylvanica</name>
    <dbReference type="NCBI Taxonomy" id="56036"/>
    <lineage>
        <taxon>Eukaryota</taxon>
        <taxon>Viridiplantae</taxon>
        <taxon>Streptophyta</taxon>
        <taxon>Embryophyta</taxon>
        <taxon>Tracheophyta</taxon>
        <taxon>Spermatophyta</taxon>
        <taxon>Magnoliopsida</taxon>
        <taxon>eudicotyledons</taxon>
        <taxon>Gunneridae</taxon>
        <taxon>Pentapetalae</taxon>
        <taxon>asterids</taxon>
        <taxon>lamiids</taxon>
        <taxon>Lamiales</taxon>
        <taxon>Oleaceae</taxon>
        <taxon>Oleeae</taxon>
        <taxon>Fraxinus</taxon>
    </lineage>
</organism>
<dbReference type="EMBL" id="OU503044">
    <property type="protein sequence ID" value="CAI9767971.1"/>
    <property type="molecule type" value="Genomic_DNA"/>
</dbReference>
<proteinExistence type="predicted"/>
<evidence type="ECO:0000256" key="1">
    <source>
        <dbReference type="SAM" id="MobiDB-lite"/>
    </source>
</evidence>
<gene>
    <name evidence="2" type="ORF">FPE_LOCUS15401</name>
</gene>
<keyword evidence="3" id="KW-1185">Reference proteome</keyword>
<feature type="region of interest" description="Disordered" evidence="1">
    <location>
        <begin position="590"/>
        <end position="618"/>
    </location>
</feature>
<dbReference type="CDD" id="cd00167">
    <property type="entry name" value="SANT"/>
    <property type="match status" value="1"/>
</dbReference>
<reference evidence="2" key="1">
    <citation type="submission" date="2023-05" db="EMBL/GenBank/DDBJ databases">
        <authorList>
            <person name="Huff M."/>
        </authorList>
    </citation>
    <scope>NUCLEOTIDE SEQUENCE</scope>
</reference>
<sequence length="618" mass="70041">MVLSRYEFILGLNLKIMVGVLDSILQNAAYGAEFIGGSVQVMGVKRLFDEEDFQELSFKQAKRLGFEDKLAPFSENFPHYETSPEVDLRGDGSNFCKLQVDEALENDDIGAAFNVAGKDLDTSVPLSWVTSSSDNDSAGFEDISRWSHFPENFDFLDPSRGPYQFKDGYSSLFNYVPTKKVHIGLTHQANLPIWDPYVTRKDHTGFNCLVEIEEKLMGTCIIPMPDLNTSTYNDVDVGRGRTDCGCLDKGSMRCVQQHVNEAREKLRETFWDENFMELGFYEMGEEVAHKWTEEDELSFHKVIYCNPVSLGKRFWKLLAVVFPTRTKKEIVCYYFNAFILRRRSVQNRSKLLEIDSDDDEWQGTDGGFCRLEREEEESVVESFDDQDDSSSQNDDNDDDDYNDGGNDDVGNLYAIEMDDGTSQKSRLESAKLHDGLRLDYKPHHLDGIQSKIEGDQDVEEHISTFSKTQSQMTDIMGSVGLGSVGQVSRHKNDHRKYSNEITLEAESNDDFGFGFVIESCDANIWDDTYSTGLMKSVDLLPTSNMIEEIFGSYDAWNMVNLVSCEYELGLVGLHSPPHCTPQRCVGNSLPMVTPPSPRPPFLDSTPSTPPRERDRVWG</sequence>
<name>A0AAD1ZDS6_9LAMI</name>
<dbReference type="AlphaFoldDB" id="A0AAD1ZDS6"/>
<dbReference type="PANTHER" id="PTHR46872">
    <property type="entry name" value="DNA BINDING PROTEIN"/>
    <property type="match status" value="1"/>
</dbReference>
<feature type="region of interest" description="Disordered" evidence="1">
    <location>
        <begin position="379"/>
        <end position="412"/>
    </location>
</feature>
<accession>A0AAD1ZDS6</accession>